<dbReference type="HAMAP" id="MF_01201">
    <property type="entry name" value="Ala_racemase"/>
    <property type="match status" value="1"/>
</dbReference>
<dbReference type="UniPathway" id="UPA00042">
    <property type="reaction ID" value="UER00497"/>
</dbReference>
<evidence type="ECO:0000256" key="7">
    <source>
        <dbReference type="HAMAP-Rule" id="MF_01201"/>
    </source>
</evidence>
<comment type="caution">
    <text evidence="11">The sequence shown here is derived from an EMBL/GenBank/DDBJ whole genome shotgun (WGS) entry which is preliminary data.</text>
</comment>
<dbReference type="SUPFAM" id="SSF50621">
    <property type="entry name" value="Alanine racemase C-terminal domain-like"/>
    <property type="match status" value="1"/>
</dbReference>
<evidence type="ECO:0000256" key="3">
    <source>
        <dbReference type="ARBA" id="ARBA00007880"/>
    </source>
</evidence>
<comment type="cofactor">
    <cofactor evidence="2 7 8">
        <name>pyridoxal 5'-phosphate</name>
        <dbReference type="ChEBI" id="CHEBI:597326"/>
    </cofactor>
</comment>
<dbReference type="GO" id="GO:0008784">
    <property type="term" value="F:alanine racemase activity"/>
    <property type="evidence" value="ECO:0007669"/>
    <property type="project" value="UniProtKB-UniRule"/>
</dbReference>
<dbReference type="GO" id="GO:0030632">
    <property type="term" value="P:D-alanine biosynthetic process"/>
    <property type="evidence" value="ECO:0007669"/>
    <property type="project" value="UniProtKB-UniRule"/>
</dbReference>
<dbReference type="Proteomes" id="UP000253370">
    <property type="component" value="Unassembled WGS sequence"/>
</dbReference>
<feature type="domain" description="Alanine racemase C-terminal" evidence="10">
    <location>
        <begin position="221"/>
        <end position="344"/>
    </location>
</feature>
<dbReference type="AlphaFoldDB" id="A0A365U6A6"/>
<dbReference type="Gene3D" id="2.40.37.10">
    <property type="entry name" value="Lyase, Ornithine Decarboxylase, Chain A, domain 1"/>
    <property type="match status" value="1"/>
</dbReference>
<comment type="function">
    <text evidence="7">Catalyzes the interconversion of L-alanine and D-alanine. May also act on other amino acids.</text>
</comment>
<keyword evidence="12" id="KW-1185">Reference proteome</keyword>
<comment type="similarity">
    <text evidence="3 7">Belongs to the alanine racemase family.</text>
</comment>
<dbReference type="Pfam" id="PF00842">
    <property type="entry name" value="Ala_racemase_C"/>
    <property type="match status" value="1"/>
</dbReference>
<dbReference type="CDD" id="cd00430">
    <property type="entry name" value="PLPDE_III_AR"/>
    <property type="match status" value="1"/>
</dbReference>
<protein>
    <recommendedName>
        <fullName evidence="4 7">Alanine racemase</fullName>
        <ecNumber evidence="4 7">5.1.1.1</ecNumber>
    </recommendedName>
</protein>
<evidence type="ECO:0000256" key="5">
    <source>
        <dbReference type="ARBA" id="ARBA00022898"/>
    </source>
</evidence>
<dbReference type="InterPro" id="IPR029066">
    <property type="entry name" value="PLP-binding_barrel"/>
</dbReference>
<evidence type="ECO:0000313" key="11">
    <source>
        <dbReference type="EMBL" id="RBI83897.1"/>
    </source>
</evidence>
<accession>A0A365U6A6</accession>
<dbReference type="OrthoDB" id="9813814at2"/>
<proteinExistence type="inferred from homology"/>
<dbReference type="PROSITE" id="PS00395">
    <property type="entry name" value="ALANINE_RACEMASE"/>
    <property type="match status" value="1"/>
</dbReference>
<evidence type="ECO:0000256" key="1">
    <source>
        <dbReference type="ARBA" id="ARBA00000316"/>
    </source>
</evidence>
<dbReference type="EMBL" id="QNTQ01000014">
    <property type="protein sequence ID" value="RBI83897.1"/>
    <property type="molecule type" value="Genomic_DNA"/>
</dbReference>
<dbReference type="SUPFAM" id="SSF51419">
    <property type="entry name" value="PLP-binding barrel"/>
    <property type="match status" value="1"/>
</dbReference>
<comment type="catalytic activity">
    <reaction evidence="1 7">
        <text>L-alanine = D-alanine</text>
        <dbReference type="Rhea" id="RHEA:20249"/>
        <dbReference type="ChEBI" id="CHEBI:57416"/>
        <dbReference type="ChEBI" id="CHEBI:57972"/>
        <dbReference type="EC" id="5.1.1.1"/>
    </reaction>
</comment>
<feature type="binding site" evidence="7 9">
    <location>
        <position position="128"/>
    </location>
    <ligand>
        <name>substrate</name>
    </ligand>
</feature>
<feature type="active site" description="Proton acceptor; specific for L-alanine" evidence="7">
    <location>
        <position position="242"/>
    </location>
</feature>
<evidence type="ECO:0000256" key="9">
    <source>
        <dbReference type="PIRSR" id="PIRSR600821-52"/>
    </source>
</evidence>
<dbReference type="NCBIfam" id="TIGR00492">
    <property type="entry name" value="alr"/>
    <property type="match status" value="1"/>
</dbReference>
<dbReference type="GO" id="GO:0030170">
    <property type="term" value="F:pyridoxal phosphate binding"/>
    <property type="evidence" value="ECO:0007669"/>
    <property type="project" value="UniProtKB-UniRule"/>
</dbReference>
<dbReference type="EC" id="5.1.1.1" evidence="4 7"/>
<feature type="modified residue" description="N6-(pyridoxal phosphate)lysine" evidence="7 8">
    <location>
        <position position="33"/>
    </location>
</feature>
<keyword evidence="5 7" id="KW-0663">Pyridoxal phosphate</keyword>
<feature type="active site" description="Proton acceptor; specific for D-alanine" evidence="7">
    <location>
        <position position="33"/>
    </location>
</feature>
<evidence type="ECO:0000256" key="4">
    <source>
        <dbReference type="ARBA" id="ARBA00013089"/>
    </source>
</evidence>
<dbReference type="InterPro" id="IPR020622">
    <property type="entry name" value="Ala_racemase_pyridoxalP-BS"/>
</dbReference>
<dbReference type="InterPro" id="IPR011079">
    <property type="entry name" value="Ala_racemase_C"/>
</dbReference>
<organism evidence="11 12">
    <name type="scientific">Rhodosalinus halophilus</name>
    <dbReference type="NCBI Taxonomy" id="2259333"/>
    <lineage>
        <taxon>Bacteria</taxon>
        <taxon>Pseudomonadati</taxon>
        <taxon>Pseudomonadota</taxon>
        <taxon>Alphaproteobacteria</taxon>
        <taxon>Rhodobacterales</taxon>
        <taxon>Paracoccaceae</taxon>
        <taxon>Rhodosalinus</taxon>
    </lineage>
</organism>
<sequence>MAEAELHIDLGALAENWRRLAERSAAEAGAVVKADGYGLGLAPVAQALARAGARKFFTAIAEEGARLRQALGPEPEIFVFGGHMPGDAALIRDAALVPLLNSPEQMTRHLESAPQAPFGIQLDSGMNRLGMEPADWAAVRGRARALGPRLVMSHLACADAPDHPMNARQLAAFRAMTEGIDAPRSLGATGGALMDPAYHFDLTRPGIGVYGGLPFAEAQPVVTLRLPVIQTRDVSPGESVGYGMTWIAERPARIATVSGGYGDGIARGMAPQLAFFHDGVPCPVRGRISMDLIGVEVTHLPEPPEYLELLGADQRVGDLAQAAGTIGYEILTSLGQGRYARRYTGG</sequence>
<dbReference type="Gene3D" id="3.20.20.10">
    <property type="entry name" value="Alanine racemase"/>
    <property type="match status" value="1"/>
</dbReference>
<evidence type="ECO:0000256" key="2">
    <source>
        <dbReference type="ARBA" id="ARBA00001933"/>
    </source>
</evidence>
<dbReference type="Pfam" id="PF01168">
    <property type="entry name" value="Ala_racemase_N"/>
    <property type="match status" value="1"/>
</dbReference>
<dbReference type="RefSeq" id="WP_113290236.1">
    <property type="nucleotide sequence ID" value="NZ_QNTQ01000014.1"/>
</dbReference>
<evidence type="ECO:0000313" key="12">
    <source>
        <dbReference type="Proteomes" id="UP000253370"/>
    </source>
</evidence>
<dbReference type="InterPro" id="IPR009006">
    <property type="entry name" value="Ala_racemase/Decarboxylase_C"/>
</dbReference>
<dbReference type="PRINTS" id="PR00992">
    <property type="entry name" value="ALARACEMASE"/>
</dbReference>
<comment type="pathway">
    <text evidence="7">Amino-acid biosynthesis; D-alanine biosynthesis; D-alanine from L-alanine: step 1/1.</text>
</comment>
<evidence type="ECO:0000259" key="10">
    <source>
        <dbReference type="SMART" id="SM01005"/>
    </source>
</evidence>
<evidence type="ECO:0000256" key="8">
    <source>
        <dbReference type="PIRSR" id="PIRSR600821-50"/>
    </source>
</evidence>
<reference evidence="11 12" key="1">
    <citation type="submission" date="2018-07" db="EMBL/GenBank/DDBJ databases">
        <title>Rhodosalinus sp. strain E84T genomic sequence and assembly.</title>
        <authorList>
            <person name="Liu Z.-W."/>
            <person name="Lu D.-C."/>
        </authorList>
    </citation>
    <scope>NUCLEOTIDE SEQUENCE [LARGE SCALE GENOMIC DNA]</scope>
    <source>
        <strain evidence="11 12">E84</strain>
    </source>
</reference>
<dbReference type="SMART" id="SM01005">
    <property type="entry name" value="Ala_racemase_C"/>
    <property type="match status" value="1"/>
</dbReference>
<dbReference type="PANTHER" id="PTHR30511:SF0">
    <property type="entry name" value="ALANINE RACEMASE, CATABOLIC-RELATED"/>
    <property type="match status" value="1"/>
</dbReference>
<gene>
    <name evidence="11" type="primary">alr</name>
    <name evidence="11" type="ORF">DRV85_14720</name>
</gene>
<evidence type="ECO:0000256" key="6">
    <source>
        <dbReference type="ARBA" id="ARBA00023235"/>
    </source>
</evidence>
<dbReference type="PANTHER" id="PTHR30511">
    <property type="entry name" value="ALANINE RACEMASE"/>
    <property type="match status" value="1"/>
</dbReference>
<dbReference type="InterPro" id="IPR000821">
    <property type="entry name" value="Ala_racemase"/>
</dbReference>
<keyword evidence="6 7" id="KW-0413">Isomerase</keyword>
<dbReference type="GO" id="GO:0005829">
    <property type="term" value="C:cytosol"/>
    <property type="evidence" value="ECO:0007669"/>
    <property type="project" value="TreeGrafter"/>
</dbReference>
<feature type="binding site" evidence="7 9">
    <location>
        <position position="290"/>
    </location>
    <ligand>
        <name>substrate</name>
    </ligand>
</feature>
<name>A0A365U6A6_9RHOB</name>
<dbReference type="InterPro" id="IPR001608">
    <property type="entry name" value="Ala_racemase_N"/>
</dbReference>